<comment type="similarity">
    <text evidence="1">Belongs to the CIA30 family.</text>
</comment>
<dbReference type="AlphaFoldDB" id="A0A4Y1RR08"/>
<evidence type="ECO:0000256" key="1">
    <source>
        <dbReference type="ARBA" id="ARBA00007884"/>
    </source>
</evidence>
<dbReference type="PANTHER" id="PTHR13194:SF19">
    <property type="entry name" value="NAD(P)-BINDING ROSSMANN-FOLD SUPERFAMILY PROTEIN"/>
    <property type="match status" value="1"/>
</dbReference>
<dbReference type="InterPro" id="IPR039131">
    <property type="entry name" value="NDUFAF1"/>
</dbReference>
<organism evidence="3">
    <name type="scientific">Prunus dulcis</name>
    <name type="common">Almond</name>
    <name type="synonym">Amygdalus dulcis</name>
    <dbReference type="NCBI Taxonomy" id="3755"/>
    <lineage>
        <taxon>Eukaryota</taxon>
        <taxon>Viridiplantae</taxon>
        <taxon>Streptophyta</taxon>
        <taxon>Embryophyta</taxon>
        <taxon>Tracheophyta</taxon>
        <taxon>Spermatophyta</taxon>
        <taxon>Magnoliopsida</taxon>
        <taxon>eudicotyledons</taxon>
        <taxon>Gunneridae</taxon>
        <taxon>Pentapetalae</taxon>
        <taxon>rosids</taxon>
        <taxon>fabids</taxon>
        <taxon>Rosales</taxon>
        <taxon>Rosaceae</taxon>
        <taxon>Amygdaloideae</taxon>
        <taxon>Amygdaleae</taxon>
        <taxon>Prunus</taxon>
    </lineage>
</organism>
<dbReference type="PANTHER" id="PTHR13194">
    <property type="entry name" value="COMPLEX I INTERMEDIATE-ASSOCIATED PROTEIN 30"/>
    <property type="match status" value="1"/>
</dbReference>
<name>A0A4Y1RR08_PRUDU</name>
<dbReference type="InterPro" id="IPR013857">
    <property type="entry name" value="NADH-UbQ_OxRdtase-assoc_prot30"/>
</dbReference>
<dbReference type="EMBL" id="AP019302">
    <property type="protein sequence ID" value="BBH06183.1"/>
    <property type="molecule type" value="Genomic_DNA"/>
</dbReference>
<evidence type="ECO:0000259" key="2">
    <source>
        <dbReference type="Pfam" id="PF08547"/>
    </source>
</evidence>
<dbReference type="GO" id="GO:0009570">
    <property type="term" value="C:chloroplast stroma"/>
    <property type="evidence" value="ECO:0007669"/>
    <property type="project" value="TreeGrafter"/>
</dbReference>
<dbReference type="Pfam" id="PF08547">
    <property type="entry name" value="CIA30"/>
    <property type="match status" value="1"/>
</dbReference>
<gene>
    <name evidence="3" type="ORF">Prudu_017758</name>
</gene>
<evidence type="ECO:0000313" key="3">
    <source>
        <dbReference type="EMBL" id="BBH06183.1"/>
    </source>
</evidence>
<feature type="domain" description="NADH:ubiquinone oxidoreductase intermediate-associated protein 30" evidence="2">
    <location>
        <begin position="78"/>
        <end position="136"/>
    </location>
</feature>
<dbReference type="GO" id="GO:0051082">
    <property type="term" value="F:unfolded protein binding"/>
    <property type="evidence" value="ECO:0007669"/>
    <property type="project" value="TreeGrafter"/>
</dbReference>
<proteinExistence type="inferred from homology"/>
<reference evidence="3" key="1">
    <citation type="journal article" date="2019" name="Science">
        <title>Mutation of a bHLH transcription factor allowed almond domestication.</title>
        <authorList>
            <person name="Sanchez-Perez R."/>
            <person name="Pavan S."/>
            <person name="Mazzeo R."/>
            <person name="Moldovan C."/>
            <person name="Aiese Cigliano R."/>
            <person name="Del Cueto J."/>
            <person name="Ricciardi F."/>
            <person name="Lotti C."/>
            <person name="Ricciardi L."/>
            <person name="Dicenta F."/>
            <person name="Lopez-Marques R.L."/>
            <person name="Lindberg Moller B."/>
        </authorList>
    </citation>
    <scope>NUCLEOTIDE SEQUENCE</scope>
</reference>
<dbReference type="SUPFAM" id="SSF49785">
    <property type="entry name" value="Galactose-binding domain-like"/>
    <property type="match status" value="1"/>
</dbReference>
<feature type="non-terminal residue" evidence="3">
    <location>
        <position position="1"/>
    </location>
</feature>
<dbReference type="GO" id="GO:0010257">
    <property type="term" value="P:NADH dehydrogenase complex assembly"/>
    <property type="evidence" value="ECO:0007669"/>
    <property type="project" value="TreeGrafter"/>
</dbReference>
<protein>
    <submittedName>
        <fullName evidence="3">NAD(P)-binding Rossmann-fold superfamily protein</fullName>
    </submittedName>
</protein>
<sequence>PSSSYSAVATHIDQHLPALSQSQANWHPQIHLSLNLAGQGGARRVWAALGGSRRVWAALGGSRRRFFKLHLSVHLSLLIVRTSRDWDTVGYTAGFDTVGDQWQTVCVPFSSLKPIFQARTVSDAPPFDPSNILMFSKFEFDGKLNPTFVEGAFKLPLSSIRAYLKEPITPRFVHLGSAGATRPDRPGLDLSKQPPAVRLNKELDFILTFKLKVSY</sequence>
<accession>A0A4Y1RR08</accession>
<dbReference type="InterPro" id="IPR008979">
    <property type="entry name" value="Galactose-bd-like_sf"/>
</dbReference>